<comment type="caution">
    <text evidence="2">The sequence shown here is derived from an EMBL/GenBank/DDBJ whole genome shotgun (WGS) entry which is preliminary data.</text>
</comment>
<dbReference type="Proteomes" id="UP000789595">
    <property type="component" value="Unassembled WGS sequence"/>
</dbReference>
<proteinExistence type="predicted"/>
<evidence type="ECO:0000313" key="2">
    <source>
        <dbReference type="EMBL" id="CAH0374736.1"/>
    </source>
</evidence>
<evidence type="ECO:0000313" key="3">
    <source>
        <dbReference type="Proteomes" id="UP000789595"/>
    </source>
</evidence>
<feature type="compositionally biased region" description="Basic and acidic residues" evidence="1">
    <location>
        <begin position="8"/>
        <end position="23"/>
    </location>
</feature>
<dbReference type="AlphaFoldDB" id="A0A8J2SPP6"/>
<dbReference type="EMBL" id="CAKKNE010000004">
    <property type="protein sequence ID" value="CAH0374736.1"/>
    <property type="molecule type" value="Genomic_DNA"/>
</dbReference>
<organism evidence="2 3">
    <name type="scientific">Pelagomonas calceolata</name>
    <dbReference type="NCBI Taxonomy" id="35677"/>
    <lineage>
        <taxon>Eukaryota</taxon>
        <taxon>Sar</taxon>
        <taxon>Stramenopiles</taxon>
        <taxon>Ochrophyta</taxon>
        <taxon>Pelagophyceae</taxon>
        <taxon>Pelagomonadales</taxon>
        <taxon>Pelagomonadaceae</taxon>
        <taxon>Pelagomonas</taxon>
    </lineage>
</organism>
<protein>
    <submittedName>
        <fullName evidence="2">Uncharacterized protein</fullName>
    </submittedName>
</protein>
<evidence type="ECO:0000256" key="1">
    <source>
        <dbReference type="SAM" id="MobiDB-lite"/>
    </source>
</evidence>
<feature type="region of interest" description="Disordered" evidence="1">
    <location>
        <begin position="1"/>
        <end position="36"/>
    </location>
</feature>
<reference evidence="2" key="1">
    <citation type="submission" date="2021-11" db="EMBL/GenBank/DDBJ databases">
        <authorList>
            <consortium name="Genoscope - CEA"/>
            <person name="William W."/>
        </authorList>
    </citation>
    <scope>NUCLEOTIDE SEQUENCE</scope>
</reference>
<gene>
    <name evidence="2" type="ORF">PECAL_4P20360</name>
</gene>
<keyword evidence="3" id="KW-1185">Reference proteome</keyword>
<name>A0A8J2SPP6_9STRA</name>
<sequence>MSSSYDPSVDRGALRRRAAEIGRRRLGTQPLSPDLATRRTGLKRSDDQAVAARRRLARCYAALQASPRRPDWDALTRLARGAEAAAAAARPSIDGESPAALRREARFVAAHVDLAEALYRCDLGATASALVSATKARAALCGEGAESPSLKAAQQFCSAAYAAHLSKIPILFDVDCAAAATASGSADGAAPALASTLGRLAAATKVSPVEADDKSRPLVARPPASPRAVERVASDFVAWLDSRSERGGVLVVLLDGGPPALLYARASAALRKSAAAPRRRPDAFEETAPPNSGGWSLDAVHARFAARAAAVAERCRDAPSDAATRWRCSPGGADADETTFFAARSCAALAVACFVVDVAEPQRRRRQASRDAACGKFVVAFARPFRDATAGAFVPRALASVAAAPVEKADASAAARAPERRCFCWG</sequence>
<accession>A0A8J2SPP6</accession>